<name>A0A0U1MBJ3_TALIS</name>
<dbReference type="EMBL" id="CVMT01000013">
    <property type="protein sequence ID" value="CRG92692.1"/>
    <property type="molecule type" value="Genomic_DNA"/>
</dbReference>
<reference evidence="3 4" key="1">
    <citation type="submission" date="2015-04" db="EMBL/GenBank/DDBJ databases">
        <authorList>
            <person name="Syromyatnikov M.Y."/>
            <person name="Popov V.N."/>
        </authorList>
    </citation>
    <scope>NUCLEOTIDE SEQUENCE [LARGE SCALE GENOMIC DNA]</scope>
    <source>
        <strain evidence="3">WF-38-12</strain>
    </source>
</reference>
<organism evidence="3 4">
    <name type="scientific">Talaromyces islandicus</name>
    <name type="common">Penicillium islandicum</name>
    <dbReference type="NCBI Taxonomy" id="28573"/>
    <lineage>
        <taxon>Eukaryota</taxon>
        <taxon>Fungi</taxon>
        <taxon>Dikarya</taxon>
        <taxon>Ascomycota</taxon>
        <taxon>Pezizomycotina</taxon>
        <taxon>Eurotiomycetes</taxon>
        <taxon>Eurotiomycetidae</taxon>
        <taxon>Eurotiales</taxon>
        <taxon>Trichocomaceae</taxon>
        <taxon>Talaromyces</taxon>
        <taxon>Talaromyces sect. Islandici</taxon>
    </lineage>
</organism>
<evidence type="ECO:0000313" key="3">
    <source>
        <dbReference type="EMBL" id="CRG92692.1"/>
    </source>
</evidence>
<dbReference type="InterPro" id="IPR029498">
    <property type="entry name" value="HeLo_dom"/>
</dbReference>
<dbReference type="InterPro" id="IPR038305">
    <property type="entry name" value="HeLo_sf"/>
</dbReference>
<protein>
    <submittedName>
        <fullName evidence="3">Uncharacterized protein</fullName>
    </submittedName>
</protein>
<dbReference type="OrthoDB" id="4227237at2759"/>
<accession>A0A0U1MBJ3</accession>
<dbReference type="AlphaFoldDB" id="A0A0U1MBJ3"/>
<dbReference type="PANTHER" id="PTHR37542">
    <property type="entry name" value="HELO DOMAIN-CONTAINING PROTEIN-RELATED"/>
    <property type="match status" value="1"/>
</dbReference>
<dbReference type="Gene3D" id="1.10.510.10">
    <property type="entry name" value="Transferase(Phosphotransferase) domain 1"/>
    <property type="match status" value="1"/>
</dbReference>
<dbReference type="SUPFAM" id="SSF56112">
    <property type="entry name" value="Protein kinase-like (PK-like)"/>
    <property type="match status" value="1"/>
</dbReference>
<dbReference type="Pfam" id="PF24476">
    <property type="entry name" value="DUF7580"/>
    <property type="match status" value="1"/>
</dbReference>
<evidence type="ECO:0000313" key="4">
    <source>
        <dbReference type="Proteomes" id="UP000054383"/>
    </source>
</evidence>
<dbReference type="Gene3D" id="1.20.120.1020">
    <property type="entry name" value="Prion-inhibition and propagation, HeLo domain"/>
    <property type="match status" value="1"/>
</dbReference>
<proteinExistence type="predicted"/>
<evidence type="ECO:0000259" key="1">
    <source>
        <dbReference type="Pfam" id="PF14479"/>
    </source>
</evidence>
<sequence length="608" mass="69241">MDPATAGGLAIGVVSLAFDVFDNSVRFFKFLAFMVEMPKECEQCRLRLLIEYNRLLAWGKAVGMINIPEVENLAVNLGTDPLELCAILSRIGWLLGEFRDLNTRWKNELNPYQQTGQDTPEAADISFLQGVSSLEVAYEKITEERKRRRGPMHIIKWMSKKIGDAKEVVTHPYRVRWVMVDRDAFEAVLKDIHLLTERLHQLLGDYRQNRVNDITAETYRELVLARNDLVGLKDMLGAVTTLIETFNGSSKEIPSSRNENDETLRDLLRLKEINRSTDDILTRFESDGDVDIEKDLKGLISVEKYDGASLSDSFTYAEVDGIRDPSVIGRARGTLSKGDAGIECEAKRLYVPNCIGYIDDVDNCSRHGWIFAMPEGSKRTTTLRSLHSILGEAQYKPTLAQRITLAWKLASSLLYLHTADWLHKGVHSDNVIFLFDGDLYDADKPILSGFDYSRPQSSKTTTRSLQPKWDIYRWPSIQNEAPKAKTSRKTYDIYSLGLVLLEIAHWKPLHRIMRLKRWPTPSAQDSRIRAWLLEEEDYPPFDGNPLLELRDIAGDRYWKAVTRCIVAHGEKGLHVDEKANQAWCTDVGIVLQGAFNEFVVKALQEISM</sequence>
<evidence type="ECO:0000259" key="2">
    <source>
        <dbReference type="Pfam" id="PF24476"/>
    </source>
</evidence>
<gene>
    <name evidence="3" type="ORF">PISL3812_09757</name>
</gene>
<dbReference type="PANTHER" id="PTHR37542:SF1">
    <property type="entry name" value="PRION-INHIBITION AND PROPAGATION HELO DOMAIN-CONTAINING PROTEIN"/>
    <property type="match status" value="1"/>
</dbReference>
<keyword evidence="4" id="KW-1185">Reference proteome</keyword>
<feature type="domain" description="Prion-inhibition and propagation HeLo" evidence="1">
    <location>
        <begin position="8"/>
        <end position="233"/>
    </location>
</feature>
<dbReference type="Proteomes" id="UP000054383">
    <property type="component" value="Unassembled WGS sequence"/>
</dbReference>
<dbReference type="InterPro" id="IPR056002">
    <property type="entry name" value="DUF7580"/>
</dbReference>
<dbReference type="OMA" id="WPAIQRE"/>
<feature type="domain" description="DUF7580" evidence="2">
    <location>
        <begin position="387"/>
        <end position="570"/>
    </location>
</feature>
<dbReference type="Pfam" id="PF14479">
    <property type="entry name" value="HeLo"/>
    <property type="match status" value="1"/>
</dbReference>
<dbReference type="InterPro" id="IPR011009">
    <property type="entry name" value="Kinase-like_dom_sf"/>
</dbReference>